<keyword evidence="1" id="KW-1133">Transmembrane helix</keyword>
<evidence type="ECO:0000256" key="1">
    <source>
        <dbReference type="SAM" id="Phobius"/>
    </source>
</evidence>
<dbReference type="EMBL" id="GL449001">
    <property type="protein sequence ID" value="EFN83536.1"/>
    <property type="molecule type" value="Genomic_DNA"/>
</dbReference>
<organism evidence="3">
    <name type="scientific">Harpegnathos saltator</name>
    <name type="common">Jerdon's jumping ant</name>
    <dbReference type="NCBI Taxonomy" id="610380"/>
    <lineage>
        <taxon>Eukaryota</taxon>
        <taxon>Metazoa</taxon>
        <taxon>Ecdysozoa</taxon>
        <taxon>Arthropoda</taxon>
        <taxon>Hexapoda</taxon>
        <taxon>Insecta</taxon>
        <taxon>Pterygota</taxon>
        <taxon>Neoptera</taxon>
        <taxon>Endopterygota</taxon>
        <taxon>Hymenoptera</taxon>
        <taxon>Apocrita</taxon>
        <taxon>Aculeata</taxon>
        <taxon>Formicoidea</taxon>
        <taxon>Formicidae</taxon>
        <taxon>Ponerinae</taxon>
        <taxon>Ponerini</taxon>
        <taxon>Harpegnathos</taxon>
    </lineage>
</organism>
<sequence>MKLLATPKHLSDTLAPVMALKYLMGLSVLEYPRGKPRTVPCLIYLLLLIFIYCISVRAEHTFYKATKLLKLEYVLYELIVYVNAFVVVYDIILAWCYMKVSARARIDSSLEHQFLSHREEILVHVTEWGPDENRGMMSLPRRQNHLKIQKLD</sequence>
<dbReference type="InParanoid" id="E2BL99"/>
<protein>
    <submittedName>
        <fullName evidence="2">Uncharacterized protein</fullName>
    </submittedName>
</protein>
<keyword evidence="1" id="KW-0812">Transmembrane</keyword>
<keyword evidence="3" id="KW-1185">Reference proteome</keyword>
<dbReference type="AlphaFoldDB" id="E2BL99"/>
<feature type="transmembrane region" description="Helical" evidence="1">
    <location>
        <begin position="41"/>
        <end position="58"/>
    </location>
</feature>
<proteinExistence type="predicted"/>
<gene>
    <name evidence="2" type="ORF">EAI_01066</name>
</gene>
<keyword evidence="1" id="KW-0472">Membrane</keyword>
<evidence type="ECO:0000313" key="2">
    <source>
        <dbReference type="EMBL" id="EFN83536.1"/>
    </source>
</evidence>
<dbReference type="Proteomes" id="UP000008237">
    <property type="component" value="Unassembled WGS sequence"/>
</dbReference>
<feature type="transmembrane region" description="Helical" evidence="1">
    <location>
        <begin position="78"/>
        <end position="98"/>
    </location>
</feature>
<evidence type="ECO:0000313" key="3">
    <source>
        <dbReference type="Proteomes" id="UP000008237"/>
    </source>
</evidence>
<reference evidence="2 3" key="1">
    <citation type="journal article" date="2010" name="Science">
        <title>Genomic comparison of the ants Camponotus floridanus and Harpegnathos saltator.</title>
        <authorList>
            <person name="Bonasio R."/>
            <person name="Zhang G."/>
            <person name="Ye C."/>
            <person name="Mutti N.S."/>
            <person name="Fang X."/>
            <person name="Qin N."/>
            <person name="Donahue G."/>
            <person name="Yang P."/>
            <person name="Li Q."/>
            <person name="Li C."/>
            <person name="Zhang P."/>
            <person name="Huang Z."/>
            <person name="Berger S.L."/>
            <person name="Reinberg D."/>
            <person name="Wang J."/>
            <person name="Liebig J."/>
        </authorList>
    </citation>
    <scope>NUCLEOTIDE SEQUENCE [LARGE SCALE GENOMIC DNA]</scope>
    <source>
        <strain evidence="2 3">R22 G/1</strain>
    </source>
</reference>
<name>E2BL99_HARSA</name>
<dbReference type="OrthoDB" id="7547218at2759"/>
<accession>E2BL99</accession>